<dbReference type="AlphaFoldDB" id="A0A098LBB0"/>
<gene>
    <name evidence="3" type="ORF">MYP_1443</name>
</gene>
<dbReference type="OrthoDB" id="1401444at2"/>
<evidence type="ECO:0000259" key="2">
    <source>
        <dbReference type="Pfam" id="PF01619"/>
    </source>
</evidence>
<dbReference type="GO" id="GO:0004657">
    <property type="term" value="F:proline dehydrogenase activity"/>
    <property type="evidence" value="ECO:0007669"/>
    <property type="project" value="InterPro"/>
</dbReference>
<dbReference type="InterPro" id="IPR002872">
    <property type="entry name" value="Proline_DH_dom"/>
</dbReference>
<dbReference type="GO" id="GO:0071949">
    <property type="term" value="F:FAD binding"/>
    <property type="evidence" value="ECO:0007669"/>
    <property type="project" value="TreeGrafter"/>
</dbReference>
<dbReference type="eggNOG" id="COG0506">
    <property type="taxonomic scope" value="Bacteria"/>
</dbReference>
<reference evidence="3 4" key="1">
    <citation type="submission" date="2014-09" db="EMBL/GenBank/DDBJ databases">
        <title>Sporocytophaga myxococcoides PG-01 genome sequencing.</title>
        <authorList>
            <person name="Liu L."/>
            <person name="Gao P.J."/>
            <person name="Chen G.J."/>
            <person name="Wang L.S."/>
        </authorList>
    </citation>
    <scope>NUCLEOTIDE SEQUENCE [LARGE SCALE GENOMIC DNA]</scope>
    <source>
        <strain evidence="3 4">PG-01</strain>
    </source>
</reference>
<organism evidence="3 4">
    <name type="scientific">Sporocytophaga myxococcoides</name>
    <dbReference type="NCBI Taxonomy" id="153721"/>
    <lineage>
        <taxon>Bacteria</taxon>
        <taxon>Pseudomonadati</taxon>
        <taxon>Bacteroidota</taxon>
        <taxon>Cytophagia</taxon>
        <taxon>Cytophagales</taxon>
        <taxon>Cytophagaceae</taxon>
        <taxon>Sporocytophaga</taxon>
    </lineage>
</organism>
<dbReference type="RefSeq" id="WP_045460399.1">
    <property type="nucleotide sequence ID" value="NZ_BBLT01000002.1"/>
</dbReference>
<evidence type="ECO:0000313" key="3">
    <source>
        <dbReference type="EMBL" id="GAL84215.1"/>
    </source>
</evidence>
<dbReference type="SUPFAM" id="SSF51730">
    <property type="entry name" value="FAD-linked oxidoreductase"/>
    <property type="match status" value="1"/>
</dbReference>
<dbReference type="STRING" id="153721.MYP_1443"/>
<dbReference type="Proteomes" id="UP000030185">
    <property type="component" value="Unassembled WGS sequence"/>
</dbReference>
<proteinExistence type="predicted"/>
<dbReference type="GO" id="GO:0010133">
    <property type="term" value="P:L-proline catabolic process to L-glutamate"/>
    <property type="evidence" value="ECO:0007669"/>
    <property type="project" value="TreeGrafter"/>
</dbReference>
<keyword evidence="4" id="KW-1185">Reference proteome</keyword>
<protein>
    <submittedName>
        <fullName evidence="3">Proline dehydrogenase</fullName>
    </submittedName>
</protein>
<name>A0A098LBB0_9BACT</name>
<dbReference type="EMBL" id="BBLT01000002">
    <property type="protein sequence ID" value="GAL84215.1"/>
    <property type="molecule type" value="Genomic_DNA"/>
</dbReference>
<accession>A0A098LBB0</accession>
<keyword evidence="1" id="KW-0560">Oxidoreductase</keyword>
<dbReference type="InterPro" id="IPR029041">
    <property type="entry name" value="FAD-linked_oxidoreductase-like"/>
</dbReference>
<feature type="domain" description="Proline dehydrogenase" evidence="2">
    <location>
        <begin position="78"/>
        <end position="376"/>
    </location>
</feature>
<evidence type="ECO:0000313" key="4">
    <source>
        <dbReference type="Proteomes" id="UP000030185"/>
    </source>
</evidence>
<dbReference type="PANTHER" id="PTHR13914:SF0">
    <property type="entry name" value="PROLINE DEHYDROGENASE 1, MITOCHONDRIAL"/>
    <property type="match status" value="1"/>
</dbReference>
<evidence type="ECO:0000256" key="1">
    <source>
        <dbReference type="ARBA" id="ARBA00023002"/>
    </source>
</evidence>
<dbReference type="InterPro" id="IPR015659">
    <property type="entry name" value="Proline_oxidase"/>
</dbReference>
<comment type="caution">
    <text evidence="3">The sequence shown here is derived from an EMBL/GenBank/DDBJ whole genome shotgun (WGS) entry which is preliminary data.</text>
</comment>
<dbReference type="Pfam" id="PF01619">
    <property type="entry name" value="Pro_dh"/>
    <property type="match status" value="1"/>
</dbReference>
<dbReference type="PANTHER" id="PTHR13914">
    <property type="entry name" value="PROLINE OXIDASE"/>
    <property type="match status" value="1"/>
</dbReference>
<dbReference type="Gene3D" id="3.20.20.220">
    <property type="match status" value="1"/>
</dbReference>
<sequence>MDNHNLVSFDDTSVAFSSRPDRELKRMNFLFTIMGMGKLTKIGSYFVKSALKWKLPVKKVIKNTLFDHFCGGENLDECKKSIDNLSSSKVKTILDYAVEAESSTAAYDHTMEVLRKSIDLAASDKNIPFVVFKMTALCRFSILEKAQSGIELNFTEKEEFAHFNQMVEKIAAYASDAGVRLMVDAEESWIQDTIDAVTLKLMSQYNKGHVLIFRTFQMYRVDMPFLLREAINSARKNGYKLGVKLVRGAYLEKERKRAFDLAYPSPIFPTKEETDQAFNEALEFCLNNLNYLAIVSGSHNEESNLLQTKIMKSMKLENNDERVYFAQLYGMGDHISFNLSRKNFNVGKYLPFGPLEAVMPYLLRRAEENKSIKSQTGRELSLIRKEIDRRKNMS</sequence>